<dbReference type="Proteomes" id="UP001234581">
    <property type="component" value="Unassembled WGS sequence"/>
</dbReference>
<comment type="caution">
    <text evidence="1">The sequence shown here is derived from an EMBL/GenBank/DDBJ whole genome shotgun (WGS) entry which is preliminary data.</text>
</comment>
<protein>
    <submittedName>
        <fullName evidence="1">Uncharacterized protein</fullName>
    </submittedName>
</protein>
<evidence type="ECO:0000313" key="2">
    <source>
        <dbReference type="Proteomes" id="UP001234581"/>
    </source>
</evidence>
<dbReference type="EMBL" id="JARTCD010000040">
    <property type="protein sequence ID" value="KAJ8656410.1"/>
    <property type="molecule type" value="Genomic_DNA"/>
</dbReference>
<keyword evidence="2" id="KW-1185">Reference proteome</keyword>
<gene>
    <name evidence="1" type="ORF">O0I10_007978</name>
</gene>
<accession>A0AAD7V053</accession>
<name>A0AAD7V053_9FUNG</name>
<reference evidence="1 2" key="1">
    <citation type="submission" date="2023-03" db="EMBL/GenBank/DDBJ databases">
        <title>Genome sequence of Lichtheimia ornata CBS 291.66.</title>
        <authorList>
            <person name="Mohabir J.T."/>
            <person name="Shea T.P."/>
            <person name="Kurbessoian T."/>
            <person name="Berby B."/>
            <person name="Fontaine J."/>
            <person name="Livny J."/>
            <person name="Gnirke A."/>
            <person name="Stajich J.E."/>
            <person name="Cuomo C.A."/>
        </authorList>
    </citation>
    <scope>NUCLEOTIDE SEQUENCE [LARGE SCALE GENOMIC DNA]</scope>
    <source>
        <strain evidence="1">CBS 291.66</strain>
    </source>
</reference>
<dbReference type="RefSeq" id="XP_058341323.1">
    <property type="nucleotide sequence ID" value="XM_058487985.1"/>
</dbReference>
<organism evidence="1 2">
    <name type="scientific">Lichtheimia ornata</name>
    <dbReference type="NCBI Taxonomy" id="688661"/>
    <lineage>
        <taxon>Eukaryota</taxon>
        <taxon>Fungi</taxon>
        <taxon>Fungi incertae sedis</taxon>
        <taxon>Mucoromycota</taxon>
        <taxon>Mucoromycotina</taxon>
        <taxon>Mucoromycetes</taxon>
        <taxon>Mucorales</taxon>
        <taxon>Lichtheimiaceae</taxon>
        <taxon>Lichtheimia</taxon>
    </lineage>
</organism>
<dbReference type="GeneID" id="83215385"/>
<dbReference type="AlphaFoldDB" id="A0AAD7V053"/>
<evidence type="ECO:0000313" key="1">
    <source>
        <dbReference type="EMBL" id="KAJ8656410.1"/>
    </source>
</evidence>
<sequence>MQLSRSSAMEAADLDGALEYLTRVPSNAATDILQDTFRSTLKYYGHSHEARVALSRVLFRAWHFKDVSRSDFSVSRFERGITTREFLALMDDNDLFIHIMGDVYLLPYQDALAVLQEMMGSDDRHATRFLVPYMRIANSIAHDRDFMDAIAFITAGQFVSSGDESIKLQKLLAEQLKTCKPSRKIYLLRIQDVCLPSSFASKAPDNQLQHKRRRIHVNTQQNTTITNIKEEWRDNDHAMAFILLCERMQEMSRPFPSLAIKECLDHIKMLPDHVFDALQQTLSQSDDALSHCKQQCLNALHDQHPSWQSILKLMVQYTDLWIEEWIQPNVMDVFVTIIRDNHMIIDCYHNLYKALYRIPAQKQEQVKMEQLCRFFRKLLESIDNKNELMAIRDYIFQHMTLYHGVEYNLFNGFQELDFNGELTRLLNQCSNKHVSWDHATKGLTVLSIFWPYKVISEIASQCVVNQDKQKTMIPVLRQLGGLAKLGISHDGKSTTLLGHYLQALISQSELDFLRVNVSAIASLFKMCCSSPNSSFEEYPGILIPRDHVRTDQNVLFDSTDFIVDELPLLLSAKDDQWTMMELGLRILDALYGSDKMQHERFRDANVIKSAILSNAAPVDLCFALTEVLENRYTLDQSTAPSIQLLEMAFNLLQTTLHSLMQSTDIISSEDVVNGIFAQLEMNYDWRTCMLWSDFQFTLQKRHDPTKAKLSIPRSLQPMVDTLDGTCRLYGTMSHAHQTCWDVLFDTCKLSPLFIEKLFSTKHVWKHHLKTLYQHPMEDKIVTHHLYQSLFPSLSLSVSVEYEQLLVDFLDHLYDSFDAHHVVVDFAYANDALSPFAKMLTKRDAKIFYKVLYCTNLLGKKCPPDASKGSQAYFVNCIVRILQGIHSWADPFPHYAQNPSLNSVRDDMYTDPYASKNVAGIYDGEDQPLEEYDMENPQASAHQVVVVDVFYPLYNDEMASRKALSLLTLCLVCESILQVGDDDDNELGESIRVFMLQIIEGLRDTRQRRMFRELAATQLKSRLVKWRKASGQKRRAILRPLLSDQEERLMISYFSKLGPERSNALLGLLQEEQQQVSSRGKKAKKHIAIYCVPPHNKPKSTSS</sequence>
<proteinExistence type="predicted"/>